<reference evidence="18 19" key="1">
    <citation type="submission" date="2019-03" db="EMBL/GenBank/DDBJ databases">
        <title>Genomic Encyclopedia of Type Strains, Phase IV (KMG-IV): sequencing the most valuable type-strain genomes for metagenomic binning, comparative biology and taxonomic classification.</title>
        <authorList>
            <person name="Goeker M."/>
        </authorList>
    </citation>
    <scope>NUCLEOTIDE SEQUENCE [LARGE SCALE GENOMIC DNA]</scope>
    <source>
        <strain evidence="18 19">DSM 100556</strain>
    </source>
</reference>
<protein>
    <recommendedName>
        <fullName evidence="3">histidine kinase</fullName>
        <ecNumber evidence="3">2.7.13.3</ecNumber>
    </recommendedName>
</protein>
<dbReference type="GO" id="GO:0005886">
    <property type="term" value="C:plasma membrane"/>
    <property type="evidence" value="ECO:0007669"/>
    <property type="project" value="UniProtKB-SubCell"/>
</dbReference>
<dbReference type="SMART" id="SM00304">
    <property type="entry name" value="HAMP"/>
    <property type="match status" value="1"/>
</dbReference>
<dbReference type="EMBL" id="SLUO01000010">
    <property type="protein sequence ID" value="TCL56849.1"/>
    <property type="molecule type" value="Genomic_DNA"/>
</dbReference>
<dbReference type="PROSITE" id="PS50109">
    <property type="entry name" value="HIS_KIN"/>
    <property type="match status" value="1"/>
</dbReference>
<sequence length="380" mass="42091">MKRRHSILRTVVLRFIGYFLGIEIVISIFEDIFNALVYGAEIDFPYDGIPGIAAGMEPRQIALVILWGLVQLAVYCVGIALFARSISRKVSYPAGRMAEGFSEVSNGNLNILLDFETETEFKEMRDAFNHMTRKLKDYEEKRMAMENERMRLFSHIAHDLKTPMTTITGYAGALASGMVDDADKQREYHMAIKAKSDQMNALVDQLLSYSKLGAPQYQMKLASADIAELLRVACASLFGEIENKQMELNLLLPEEPVFLKIDSLEMSRAIGNLLTNAIRHNPAGTLLSVSLTEEYEHIIIQIADSGVIIPEAIAGNLFEPFISGSDSRSSGSGTGLGLAIVKKVAEQHSGEVFVSDTIAPYTKMFVLRLPKNKKSGGRNV</sequence>
<dbReference type="Gene3D" id="3.30.565.10">
    <property type="entry name" value="Histidine kinase-like ATPase, C-terminal domain"/>
    <property type="match status" value="1"/>
</dbReference>
<keyword evidence="9 18" id="KW-0418">Kinase</keyword>
<accession>A0A4R1QSH4</accession>
<dbReference type="PANTHER" id="PTHR45528">
    <property type="entry name" value="SENSOR HISTIDINE KINASE CPXA"/>
    <property type="match status" value="1"/>
</dbReference>
<dbReference type="SUPFAM" id="SSF55874">
    <property type="entry name" value="ATPase domain of HSP90 chaperone/DNA topoisomerase II/histidine kinase"/>
    <property type="match status" value="1"/>
</dbReference>
<organism evidence="18 19">
    <name type="scientific">Kineothrix alysoides</name>
    <dbReference type="NCBI Taxonomy" id="1469948"/>
    <lineage>
        <taxon>Bacteria</taxon>
        <taxon>Bacillati</taxon>
        <taxon>Bacillota</taxon>
        <taxon>Clostridia</taxon>
        <taxon>Lachnospirales</taxon>
        <taxon>Lachnospiraceae</taxon>
        <taxon>Kineothrix</taxon>
    </lineage>
</organism>
<evidence type="ECO:0000256" key="14">
    <source>
        <dbReference type="SAM" id="Coils"/>
    </source>
</evidence>
<evidence type="ECO:0000256" key="13">
    <source>
        <dbReference type="ARBA" id="ARBA00023136"/>
    </source>
</evidence>
<evidence type="ECO:0000256" key="9">
    <source>
        <dbReference type="ARBA" id="ARBA00022777"/>
    </source>
</evidence>
<keyword evidence="10" id="KW-0067">ATP-binding</keyword>
<evidence type="ECO:0000313" key="19">
    <source>
        <dbReference type="Proteomes" id="UP000295718"/>
    </source>
</evidence>
<evidence type="ECO:0000256" key="5">
    <source>
        <dbReference type="ARBA" id="ARBA00022553"/>
    </source>
</evidence>
<feature type="transmembrane region" description="Helical" evidence="15">
    <location>
        <begin position="61"/>
        <end position="83"/>
    </location>
</feature>
<keyword evidence="12" id="KW-0902">Two-component regulatory system</keyword>
<dbReference type="EC" id="2.7.13.3" evidence="3"/>
<dbReference type="SMART" id="SM00388">
    <property type="entry name" value="HisKA"/>
    <property type="match status" value="1"/>
</dbReference>
<evidence type="ECO:0000256" key="11">
    <source>
        <dbReference type="ARBA" id="ARBA00022989"/>
    </source>
</evidence>
<dbReference type="Pfam" id="PF02518">
    <property type="entry name" value="HATPase_c"/>
    <property type="match status" value="1"/>
</dbReference>
<evidence type="ECO:0000256" key="12">
    <source>
        <dbReference type="ARBA" id="ARBA00023012"/>
    </source>
</evidence>
<dbReference type="STRING" id="1469948.GCA_000732725_02791"/>
<feature type="domain" description="Histidine kinase" evidence="16">
    <location>
        <begin position="155"/>
        <end position="373"/>
    </location>
</feature>
<dbReference type="Gene3D" id="6.10.340.10">
    <property type="match status" value="1"/>
</dbReference>
<dbReference type="SUPFAM" id="SSF158472">
    <property type="entry name" value="HAMP domain-like"/>
    <property type="match status" value="1"/>
</dbReference>
<keyword evidence="14" id="KW-0175">Coiled coil</keyword>
<dbReference type="InterPro" id="IPR004358">
    <property type="entry name" value="Sig_transdc_His_kin-like_C"/>
</dbReference>
<proteinExistence type="predicted"/>
<evidence type="ECO:0000256" key="10">
    <source>
        <dbReference type="ARBA" id="ARBA00022840"/>
    </source>
</evidence>
<dbReference type="SUPFAM" id="SSF47384">
    <property type="entry name" value="Homodimeric domain of signal transducing histidine kinase"/>
    <property type="match status" value="1"/>
</dbReference>
<dbReference type="InterPro" id="IPR003594">
    <property type="entry name" value="HATPase_dom"/>
</dbReference>
<comment type="subcellular location">
    <subcellularLocation>
        <location evidence="2">Cell membrane</location>
        <topology evidence="2">Multi-pass membrane protein</topology>
    </subcellularLocation>
</comment>
<evidence type="ECO:0000259" key="17">
    <source>
        <dbReference type="PROSITE" id="PS50885"/>
    </source>
</evidence>
<keyword evidence="19" id="KW-1185">Reference proteome</keyword>
<dbReference type="InterPro" id="IPR005467">
    <property type="entry name" value="His_kinase_dom"/>
</dbReference>
<dbReference type="Proteomes" id="UP000295718">
    <property type="component" value="Unassembled WGS sequence"/>
</dbReference>
<feature type="domain" description="HAMP" evidence="17">
    <location>
        <begin position="88"/>
        <end position="140"/>
    </location>
</feature>
<feature type="transmembrane region" description="Helical" evidence="15">
    <location>
        <begin position="12"/>
        <end position="29"/>
    </location>
</feature>
<dbReference type="InterPro" id="IPR036097">
    <property type="entry name" value="HisK_dim/P_sf"/>
</dbReference>
<dbReference type="PANTHER" id="PTHR45528:SF1">
    <property type="entry name" value="SENSOR HISTIDINE KINASE CPXA"/>
    <property type="match status" value="1"/>
</dbReference>
<dbReference type="GO" id="GO:0000155">
    <property type="term" value="F:phosphorelay sensor kinase activity"/>
    <property type="evidence" value="ECO:0007669"/>
    <property type="project" value="InterPro"/>
</dbReference>
<evidence type="ECO:0000256" key="3">
    <source>
        <dbReference type="ARBA" id="ARBA00012438"/>
    </source>
</evidence>
<evidence type="ECO:0000256" key="1">
    <source>
        <dbReference type="ARBA" id="ARBA00000085"/>
    </source>
</evidence>
<evidence type="ECO:0000256" key="4">
    <source>
        <dbReference type="ARBA" id="ARBA00022475"/>
    </source>
</evidence>
<name>A0A4R1QSH4_9FIRM</name>
<keyword evidence="11 15" id="KW-1133">Transmembrane helix</keyword>
<comment type="caution">
    <text evidence="18">The sequence shown here is derived from an EMBL/GenBank/DDBJ whole genome shotgun (WGS) entry which is preliminary data.</text>
</comment>
<dbReference type="CDD" id="cd00082">
    <property type="entry name" value="HisKA"/>
    <property type="match status" value="1"/>
</dbReference>
<dbReference type="AlphaFoldDB" id="A0A4R1QSH4"/>
<keyword evidence="4" id="KW-1003">Cell membrane</keyword>
<dbReference type="Pfam" id="PF00672">
    <property type="entry name" value="HAMP"/>
    <property type="match status" value="1"/>
</dbReference>
<evidence type="ECO:0000256" key="6">
    <source>
        <dbReference type="ARBA" id="ARBA00022679"/>
    </source>
</evidence>
<keyword evidence="7 15" id="KW-0812">Transmembrane</keyword>
<dbReference type="PRINTS" id="PR00344">
    <property type="entry name" value="BCTRLSENSOR"/>
</dbReference>
<evidence type="ECO:0000256" key="8">
    <source>
        <dbReference type="ARBA" id="ARBA00022741"/>
    </source>
</evidence>
<dbReference type="Pfam" id="PF00512">
    <property type="entry name" value="HisKA"/>
    <property type="match status" value="1"/>
</dbReference>
<dbReference type="SMART" id="SM00387">
    <property type="entry name" value="HATPase_c"/>
    <property type="match status" value="1"/>
</dbReference>
<dbReference type="PROSITE" id="PS50885">
    <property type="entry name" value="HAMP"/>
    <property type="match status" value="1"/>
</dbReference>
<evidence type="ECO:0000259" key="16">
    <source>
        <dbReference type="PROSITE" id="PS50109"/>
    </source>
</evidence>
<dbReference type="OrthoDB" id="9792991at2"/>
<dbReference type="InterPro" id="IPR036890">
    <property type="entry name" value="HATPase_C_sf"/>
</dbReference>
<keyword evidence="5" id="KW-0597">Phosphoprotein</keyword>
<evidence type="ECO:0000256" key="2">
    <source>
        <dbReference type="ARBA" id="ARBA00004651"/>
    </source>
</evidence>
<keyword evidence="8" id="KW-0547">Nucleotide-binding</keyword>
<comment type="catalytic activity">
    <reaction evidence="1">
        <text>ATP + protein L-histidine = ADP + protein N-phospho-L-histidine.</text>
        <dbReference type="EC" id="2.7.13.3"/>
    </reaction>
</comment>
<feature type="coiled-coil region" evidence="14">
    <location>
        <begin position="121"/>
        <end position="155"/>
    </location>
</feature>
<dbReference type="Gene3D" id="1.10.287.130">
    <property type="match status" value="1"/>
</dbReference>
<keyword evidence="6" id="KW-0808">Transferase</keyword>
<evidence type="ECO:0000256" key="15">
    <source>
        <dbReference type="SAM" id="Phobius"/>
    </source>
</evidence>
<dbReference type="GO" id="GO:0005524">
    <property type="term" value="F:ATP binding"/>
    <property type="evidence" value="ECO:0007669"/>
    <property type="project" value="UniProtKB-KW"/>
</dbReference>
<gene>
    <name evidence="18" type="ORF">EDD76_11021</name>
</gene>
<dbReference type="InterPro" id="IPR003661">
    <property type="entry name" value="HisK_dim/P_dom"/>
</dbReference>
<dbReference type="InterPro" id="IPR050398">
    <property type="entry name" value="HssS/ArlS-like"/>
</dbReference>
<evidence type="ECO:0000313" key="18">
    <source>
        <dbReference type="EMBL" id="TCL56849.1"/>
    </source>
</evidence>
<evidence type="ECO:0000256" key="7">
    <source>
        <dbReference type="ARBA" id="ARBA00022692"/>
    </source>
</evidence>
<keyword evidence="13 15" id="KW-0472">Membrane</keyword>
<dbReference type="RefSeq" id="WP_031391456.1">
    <property type="nucleotide sequence ID" value="NZ_JPNB01000002.1"/>
</dbReference>
<dbReference type="CDD" id="cd06225">
    <property type="entry name" value="HAMP"/>
    <property type="match status" value="1"/>
</dbReference>
<dbReference type="InterPro" id="IPR003660">
    <property type="entry name" value="HAMP_dom"/>
</dbReference>